<dbReference type="SUPFAM" id="SSF52777">
    <property type="entry name" value="CoA-dependent acyltransferases"/>
    <property type="match status" value="2"/>
</dbReference>
<reference evidence="5 6" key="1">
    <citation type="submission" date="2015-03" db="EMBL/GenBank/DDBJ databases">
        <title>Genome sequence of Pseudoalteromonas aurantia.</title>
        <authorList>
            <person name="Xie B.-B."/>
            <person name="Rong J.-C."/>
            <person name="Qin Q.-L."/>
            <person name="Zhang Y.-Z."/>
        </authorList>
    </citation>
    <scope>NUCLEOTIDE SEQUENCE [LARGE SCALE GENOMIC DNA]</scope>
    <source>
        <strain evidence="5 6">208</strain>
    </source>
</reference>
<gene>
    <name evidence="5" type="ORF">PAUR_a4571</name>
</gene>
<dbReference type="Gene3D" id="3.30.300.30">
    <property type="match status" value="1"/>
</dbReference>
<dbReference type="InterPro" id="IPR020806">
    <property type="entry name" value="PKS_PP-bd"/>
</dbReference>
<dbReference type="InterPro" id="IPR010071">
    <property type="entry name" value="AA_adenyl_dom"/>
</dbReference>
<dbReference type="Pfam" id="PF00550">
    <property type="entry name" value="PP-binding"/>
    <property type="match status" value="1"/>
</dbReference>
<evidence type="ECO:0000259" key="4">
    <source>
        <dbReference type="PROSITE" id="PS50075"/>
    </source>
</evidence>
<dbReference type="InterPro" id="IPR000873">
    <property type="entry name" value="AMP-dep_synth/lig_dom"/>
</dbReference>
<dbReference type="InterPro" id="IPR045851">
    <property type="entry name" value="AMP-bd_C_sf"/>
</dbReference>
<keyword evidence="6" id="KW-1185">Reference proteome</keyword>
<dbReference type="InterPro" id="IPR023213">
    <property type="entry name" value="CAT-like_dom_sf"/>
</dbReference>
<dbReference type="Gene3D" id="3.30.559.30">
    <property type="entry name" value="Nonribosomal peptide synthetase, condensation domain"/>
    <property type="match status" value="1"/>
</dbReference>
<dbReference type="EMBL" id="AQGV01000014">
    <property type="protein sequence ID" value="MBE0369960.1"/>
    <property type="molecule type" value="Genomic_DNA"/>
</dbReference>
<dbReference type="PROSITE" id="PS00455">
    <property type="entry name" value="AMP_BINDING"/>
    <property type="match status" value="1"/>
</dbReference>
<evidence type="ECO:0000313" key="5">
    <source>
        <dbReference type="EMBL" id="MBE0369960.1"/>
    </source>
</evidence>
<accession>A0ABR9EG51</accession>
<dbReference type="SUPFAM" id="SSF56801">
    <property type="entry name" value="Acetyl-CoA synthetase-like"/>
    <property type="match status" value="1"/>
</dbReference>
<feature type="domain" description="Carrier" evidence="4">
    <location>
        <begin position="916"/>
        <end position="992"/>
    </location>
</feature>
<evidence type="ECO:0000256" key="1">
    <source>
        <dbReference type="ARBA" id="ARBA00001957"/>
    </source>
</evidence>
<dbReference type="InterPro" id="IPR020845">
    <property type="entry name" value="AMP-binding_CS"/>
</dbReference>
<dbReference type="SUPFAM" id="SSF47336">
    <property type="entry name" value="ACP-like"/>
    <property type="match status" value="1"/>
</dbReference>
<dbReference type="RefSeq" id="WP_192509136.1">
    <property type="nucleotide sequence ID" value="NZ_AQGV01000014.1"/>
</dbReference>
<evidence type="ECO:0000256" key="3">
    <source>
        <dbReference type="ARBA" id="ARBA00022553"/>
    </source>
</evidence>
<name>A0ABR9EG51_9GAMM</name>
<dbReference type="PROSITE" id="PS50075">
    <property type="entry name" value="CARRIER"/>
    <property type="match status" value="1"/>
</dbReference>
<evidence type="ECO:0000256" key="2">
    <source>
        <dbReference type="ARBA" id="ARBA00022450"/>
    </source>
</evidence>
<dbReference type="Gene3D" id="3.40.50.12780">
    <property type="entry name" value="N-terminal domain of ligase-like"/>
    <property type="match status" value="1"/>
</dbReference>
<comment type="caution">
    <text evidence="5">The sequence shown here is derived from an EMBL/GenBank/DDBJ whole genome shotgun (WGS) entry which is preliminary data.</text>
</comment>
<dbReference type="Pfam" id="PF00501">
    <property type="entry name" value="AMP-binding"/>
    <property type="match status" value="1"/>
</dbReference>
<dbReference type="SMART" id="SM00823">
    <property type="entry name" value="PKS_PP"/>
    <property type="match status" value="1"/>
</dbReference>
<keyword evidence="3" id="KW-0597">Phosphoprotein</keyword>
<organism evidence="5 6">
    <name type="scientific">Pseudoalteromonas aurantia 208</name>
    <dbReference type="NCBI Taxonomy" id="1314867"/>
    <lineage>
        <taxon>Bacteria</taxon>
        <taxon>Pseudomonadati</taxon>
        <taxon>Pseudomonadota</taxon>
        <taxon>Gammaproteobacteria</taxon>
        <taxon>Alteromonadales</taxon>
        <taxon>Pseudoalteromonadaceae</taxon>
        <taxon>Pseudoalteromonas</taxon>
    </lineage>
</organism>
<dbReference type="CDD" id="cd05930">
    <property type="entry name" value="A_NRPS"/>
    <property type="match status" value="1"/>
</dbReference>
<protein>
    <recommendedName>
        <fullName evidence="4">Carrier domain-containing protein</fullName>
    </recommendedName>
</protein>
<dbReference type="InterPro" id="IPR036736">
    <property type="entry name" value="ACP-like_sf"/>
</dbReference>
<dbReference type="InterPro" id="IPR001242">
    <property type="entry name" value="Condensation_dom"/>
</dbReference>
<dbReference type="PROSITE" id="PS00012">
    <property type="entry name" value="PHOSPHOPANTETHEINE"/>
    <property type="match status" value="1"/>
</dbReference>
<keyword evidence="2" id="KW-0596">Phosphopantetheine</keyword>
<comment type="cofactor">
    <cofactor evidence="1">
        <name>pantetheine 4'-phosphate</name>
        <dbReference type="ChEBI" id="CHEBI:47942"/>
    </cofactor>
</comment>
<dbReference type="PANTHER" id="PTHR45527:SF1">
    <property type="entry name" value="FATTY ACID SYNTHASE"/>
    <property type="match status" value="1"/>
</dbReference>
<dbReference type="NCBIfam" id="TIGR01733">
    <property type="entry name" value="AA-adenyl-dom"/>
    <property type="match status" value="1"/>
</dbReference>
<evidence type="ECO:0000313" key="6">
    <source>
        <dbReference type="Proteomes" id="UP000615755"/>
    </source>
</evidence>
<proteinExistence type="predicted"/>
<dbReference type="PANTHER" id="PTHR45527">
    <property type="entry name" value="NONRIBOSOMAL PEPTIDE SYNTHETASE"/>
    <property type="match status" value="1"/>
</dbReference>
<dbReference type="InterPro" id="IPR006162">
    <property type="entry name" value="Ppantetheine_attach_site"/>
</dbReference>
<dbReference type="Gene3D" id="3.30.559.10">
    <property type="entry name" value="Chloramphenicol acetyltransferase-like domain"/>
    <property type="match status" value="1"/>
</dbReference>
<dbReference type="InterPro" id="IPR042099">
    <property type="entry name" value="ANL_N_sf"/>
</dbReference>
<dbReference type="Pfam" id="PF00668">
    <property type="entry name" value="Condensation"/>
    <property type="match status" value="1"/>
</dbReference>
<dbReference type="Gene3D" id="1.10.1200.10">
    <property type="entry name" value="ACP-like"/>
    <property type="match status" value="1"/>
</dbReference>
<dbReference type="InterPro" id="IPR009081">
    <property type="entry name" value="PP-bd_ACP"/>
</dbReference>
<dbReference type="Proteomes" id="UP000615755">
    <property type="component" value="Unassembled WGS sequence"/>
</dbReference>
<sequence>MNNKVLASPIQRAHWNQLKNTNKEQLNTAAISAVYPGMLNAQSIEAYLHQLVGCFDILRTHYETDELGALWQHVATDMPIHFSTVNWHGLNEDEVTEQKKKESKTQSMSSVTVPWIRVVVAEMVDSCWLHLEVMGLNTDVFSLNYLAESLIDAGNGRLQDAQGRLHDEVIQYEDLAPWLGDFLLDEELLDARKFWSRDKSERALEQKLSLQRYVQATESVYAFATMALDDLYDPIASYAFTHQVSIAEVICASLRHTLKRYSSDAALSRVFDSRADCDLADAIGPLSRAVPLFPDLDGVFDTAIKQEQALSEQGIDYGECFIKSHDHEMSGFSFIFDSIDRSSASHCDVEQIISLSEALKIQFIFINQGKNSRLQFTYDTGYMDEQAMAYFVASCKADLIKHIGEARTQEQHAYQGRGDTVAASCHSVLDQFTNIADTTGGSVIQIDGKKHTFADINDDANRLANCLIAAGIGHGDVIALCLTRSIEFVIAMLGIMKTGAAYVPVDIDLPAQRISAMIQDAQASSLICQGDVMVEGCHSINYAELDLHEYDTTAPAIKIAPDDLAYILFTSGSTGKAKGVSISHKALLNHMTWINEEFKFNSQDRFLQRTSASFDASIWEFWSPLMVGATMVIAPPAINYDQALFKQTLTEQHITRMQIVPSLLDLLIESNSESQTYHLDTIFCGGEALRTITALNAKNAFNCDVVNLYGPSECCIDALFWRFDERLQTDFVPIGYPINNLNCRVITEGGQVAAVGESGELQISGDSVFSGYYGQDELTAAALEYCDLASTKFYKTGDHVQILSDGNLMYLERLDDQVKLNGFRIEPEEVSMFVINNGLSEQAQCKVVGNSLSLFYIGAKVSEQEIILKLKGALPEYMVPTQLIELEEFSYLSNGKLDSKALVTLALNYTSADYVMPSTDVETQLVAIWQELLDTSMTIGTSHDFFSIGGHSLLAMKVLNRIQEQFEVNISVRVLFQNKTIAELAAYLEPMILLNATHDSEVSEMEGGLL</sequence>